<dbReference type="GeneID" id="105310486"/>
<name>A0A6P3RYD1_PTEVA</name>
<dbReference type="Pfam" id="PF25556">
    <property type="entry name" value="SET_TTL"/>
    <property type="match status" value="1"/>
</dbReference>
<dbReference type="PANTHER" id="PTHR46088">
    <property type="entry name" value="TUBULIN--TYROSINE LIGASE-LIKE PROTEIN 12"/>
    <property type="match status" value="1"/>
</dbReference>
<keyword evidence="2" id="KW-1185">Reference proteome</keyword>
<dbReference type="AlphaFoldDB" id="A0A6P3RYD1"/>
<dbReference type="PANTHER" id="PTHR46088:SF1">
    <property type="entry name" value="TUBULIN--TYROSINE LIGASE-LIKE PROTEIN 12"/>
    <property type="match status" value="1"/>
</dbReference>
<accession>A0A6P3RYD1</accession>
<dbReference type="InterPro" id="IPR057954">
    <property type="entry name" value="SET_TTL12"/>
</dbReference>
<dbReference type="InterPro" id="IPR027749">
    <property type="entry name" value="TTLL12"/>
</dbReference>
<dbReference type="GO" id="GO:0005737">
    <property type="term" value="C:cytoplasm"/>
    <property type="evidence" value="ECO:0007669"/>
    <property type="project" value="TreeGrafter"/>
</dbReference>
<proteinExistence type="predicted"/>
<sequence>MDEFGSRIQHSDEPSFATAPFFYMPQQVAYTLLWPLRDLDTGEEVTRDFAYGEADPLIRKCMLLPWAPADMLDLSSCTPEPPDQHYQV</sequence>
<gene>
    <name evidence="3" type="primary">LOC105310486</name>
</gene>
<dbReference type="RefSeq" id="XP_011384962.1">
    <property type="nucleotide sequence ID" value="XM_011386660.2"/>
</dbReference>
<dbReference type="KEGG" id="pvp:105310486"/>
<dbReference type="OrthoDB" id="60477at2759"/>
<evidence type="ECO:0000259" key="1">
    <source>
        <dbReference type="Pfam" id="PF25556"/>
    </source>
</evidence>
<reference evidence="3" key="1">
    <citation type="submission" date="2025-08" db="UniProtKB">
        <authorList>
            <consortium name="RefSeq"/>
        </authorList>
    </citation>
    <scope>IDENTIFICATION</scope>
    <source>
        <tissue evidence="3">Kidney</tissue>
    </source>
</reference>
<evidence type="ECO:0000313" key="3">
    <source>
        <dbReference type="RefSeq" id="XP_011384962.1"/>
    </source>
</evidence>
<evidence type="ECO:0000313" key="2">
    <source>
        <dbReference type="Proteomes" id="UP000515202"/>
    </source>
</evidence>
<protein>
    <submittedName>
        <fullName evidence="3">Tubulin--tyrosine ligase-like protein 12</fullName>
    </submittedName>
</protein>
<feature type="domain" description="Tubulin--tyrosine ligase-like protein 12 SET-like" evidence="1">
    <location>
        <begin position="1"/>
        <end position="70"/>
    </location>
</feature>
<dbReference type="Proteomes" id="UP000515202">
    <property type="component" value="Unplaced"/>
</dbReference>
<organism evidence="2 3">
    <name type="scientific">Pteropus vampyrus</name>
    <name type="common">Large flying fox</name>
    <dbReference type="NCBI Taxonomy" id="132908"/>
    <lineage>
        <taxon>Eukaryota</taxon>
        <taxon>Metazoa</taxon>
        <taxon>Chordata</taxon>
        <taxon>Craniata</taxon>
        <taxon>Vertebrata</taxon>
        <taxon>Euteleostomi</taxon>
        <taxon>Mammalia</taxon>
        <taxon>Eutheria</taxon>
        <taxon>Laurasiatheria</taxon>
        <taxon>Chiroptera</taxon>
        <taxon>Yinpterochiroptera</taxon>
        <taxon>Pteropodoidea</taxon>
        <taxon>Pteropodidae</taxon>
        <taxon>Pteropodinae</taxon>
        <taxon>Pteropus</taxon>
    </lineage>
</organism>